<dbReference type="EMBL" id="VUNI01000001">
    <property type="protein sequence ID" value="MST73671.1"/>
    <property type="molecule type" value="Genomic_DNA"/>
</dbReference>
<evidence type="ECO:0000313" key="1">
    <source>
        <dbReference type="EMBL" id="MST73671.1"/>
    </source>
</evidence>
<dbReference type="RefSeq" id="WP_154428038.1">
    <property type="nucleotide sequence ID" value="NZ_VUNI01000001.1"/>
</dbReference>
<dbReference type="Proteomes" id="UP000474024">
    <property type="component" value="Unassembled WGS sequence"/>
</dbReference>
<dbReference type="AlphaFoldDB" id="A0A6L5YPT5"/>
<dbReference type="Pfam" id="PF14907">
    <property type="entry name" value="NTP_transf_5"/>
    <property type="match status" value="1"/>
</dbReference>
<keyword evidence="1" id="KW-0808">Transferase</keyword>
<accession>A0A6L5YPT5</accession>
<evidence type="ECO:0000313" key="2">
    <source>
        <dbReference type="Proteomes" id="UP000474024"/>
    </source>
</evidence>
<name>A0A6L5YPT5_9FIRM</name>
<comment type="caution">
    <text evidence="1">The sequence shown here is derived from an EMBL/GenBank/DDBJ whole genome shotgun (WGS) entry which is preliminary data.</text>
</comment>
<dbReference type="InterPro" id="IPR039498">
    <property type="entry name" value="NTP_transf_5"/>
</dbReference>
<keyword evidence="2" id="KW-1185">Reference proteome</keyword>
<organism evidence="1 2">
    <name type="scientific">Roseburia porci</name>
    <dbReference type="NCBI Taxonomy" id="2605790"/>
    <lineage>
        <taxon>Bacteria</taxon>
        <taxon>Bacillati</taxon>
        <taxon>Bacillota</taxon>
        <taxon>Clostridia</taxon>
        <taxon>Lachnospirales</taxon>
        <taxon>Lachnospiraceae</taxon>
        <taxon>Roseburia</taxon>
    </lineage>
</organism>
<sequence length="399" mass="45770">MQPEELYLCSLLKQELTGNTDHSEESYEQKVQMDQVITKALEQGVLSLLYDRMMNKEAVLENQKNRIRKYSQQIVQQNYHLLFLARFITEKLKKHGIASVILKGSAMAAYYPVPELRKSGDLDILVSKNADLKQICEILSDDGIKKAKDQHANHHMQLTTRDGIAVEIHTSLTEDAGILKLDNYQRKHQDEFLHHTIMENAMGIVLPALEFSYAAYFILIHMFQDFLRAGFGTKMLCDWVVLWNREVKEEQKRAFLAMVEESGIRGFACMVSAVCITYLGLKAESMEFLVDMKQMDAAQIDTFLTDVMEAGEFGDSSEERMVMVQENGLPGLIAEFRHQVALTYPKAYRCVLCRPVLWIMLLIGFIHRNRVLRNVSTSAILKSAAKRGKQMKEMNLFEK</sequence>
<gene>
    <name evidence="1" type="ORF">FYJ75_01295</name>
</gene>
<reference evidence="1 2" key="1">
    <citation type="submission" date="2019-08" db="EMBL/GenBank/DDBJ databases">
        <title>In-depth cultivation of the pig gut microbiome towards novel bacterial diversity and tailored functional studies.</title>
        <authorList>
            <person name="Wylensek D."/>
            <person name="Hitch T.C.A."/>
            <person name="Clavel T."/>
        </authorList>
    </citation>
    <scope>NUCLEOTIDE SEQUENCE [LARGE SCALE GENOMIC DNA]</scope>
    <source>
        <strain evidence="1 2">MUC/MUC-530-WT-4D</strain>
    </source>
</reference>
<dbReference type="GO" id="GO:0016740">
    <property type="term" value="F:transferase activity"/>
    <property type="evidence" value="ECO:0007669"/>
    <property type="project" value="UniProtKB-KW"/>
</dbReference>
<dbReference type="Gene3D" id="3.30.460.40">
    <property type="match status" value="1"/>
</dbReference>
<protein>
    <submittedName>
        <fullName evidence="1">Nucleotidyltransferase family protein</fullName>
    </submittedName>
</protein>
<proteinExistence type="predicted"/>